<dbReference type="Proteomes" id="UP000321638">
    <property type="component" value="Unassembled WGS sequence"/>
</dbReference>
<evidence type="ECO:0000313" key="1">
    <source>
        <dbReference type="EMBL" id="TXL69872.1"/>
    </source>
</evidence>
<protein>
    <submittedName>
        <fullName evidence="1">Uncharacterized protein</fullName>
    </submittedName>
</protein>
<name>A0A5C8P8J3_9HYPH</name>
<dbReference type="RefSeq" id="WP_178134078.1">
    <property type="nucleotide sequence ID" value="NZ_VDUZ01000070.1"/>
</dbReference>
<dbReference type="AlphaFoldDB" id="A0A5C8P8J3"/>
<reference evidence="1 2" key="1">
    <citation type="submission" date="2019-06" db="EMBL/GenBank/DDBJ databases">
        <title>New taxonomy in bacterial strain CC-CFT640, isolated from vineyard.</title>
        <authorList>
            <person name="Lin S.-Y."/>
            <person name="Tsai C.-F."/>
            <person name="Young C.-C."/>
        </authorList>
    </citation>
    <scope>NUCLEOTIDE SEQUENCE [LARGE SCALE GENOMIC DNA]</scope>
    <source>
        <strain evidence="1 2">CC-CFT640</strain>
    </source>
</reference>
<gene>
    <name evidence="1" type="ORF">FHP25_37210</name>
</gene>
<keyword evidence="2" id="KW-1185">Reference proteome</keyword>
<sequence>MPKFEHSRRAPLIVLASFEDGLLTHVGDGRKGASAGTGLVRLNMVSLEDLERPISFDVVIDVVPPKFRARLKQIFEVGGLLPPKTMSAVVEALSELDPTLGRRLDRLSASRARLIATLNPRERENLALQKETLSTALQIAGIDTRQVLDWSPATVARTSFLDGLQGAVAREDVMLHADLTSLPGFNVIREVPHIAARVFAAAEDPNVRVTVVMANRLPLEQQTGADLIYFNETYRAFVLVQYKALEKNNGGDLEFRWTDSDQFTAEMQRMDALLDELAEIEPDPDPDGFRFSHNPFFLKFCSRIVFNPDDKGMFPGIYLPQGLWKVLAASERLKGPRGGNLLTYDNVGRRLNLTEFTNLVAGAWVGTTIVQSASLDTVIRSVLESGRTVTFAVKRSPSPEPTSIIEPLPVFDTGETLDPAEVLVEMLNEGG</sequence>
<evidence type="ECO:0000313" key="2">
    <source>
        <dbReference type="Proteomes" id="UP000321638"/>
    </source>
</evidence>
<comment type="caution">
    <text evidence="1">The sequence shown here is derived from an EMBL/GenBank/DDBJ whole genome shotgun (WGS) entry which is preliminary data.</text>
</comment>
<proteinExistence type="predicted"/>
<organism evidence="1 2">
    <name type="scientific">Vineibacter terrae</name>
    <dbReference type="NCBI Taxonomy" id="2586908"/>
    <lineage>
        <taxon>Bacteria</taxon>
        <taxon>Pseudomonadati</taxon>
        <taxon>Pseudomonadota</taxon>
        <taxon>Alphaproteobacteria</taxon>
        <taxon>Hyphomicrobiales</taxon>
        <taxon>Vineibacter</taxon>
    </lineage>
</organism>
<dbReference type="EMBL" id="VDUZ01000070">
    <property type="protein sequence ID" value="TXL69872.1"/>
    <property type="molecule type" value="Genomic_DNA"/>
</dbReference>
<accession>A0A5C8P8J3</accession>